<evidence type="ECO:0000313" key="1">
    <source>
        <dbReference type="EMBL" id="EFE66553.2"/>
    </source>
</evidence>
<dbReference type="EMBL" id="DS999641">
    <property type="protein sequence ID" value="EFE66553.2"/>
    <property type="molecule type" value="Genomic_DNA"/>
</dbReference>
<gene>
    <name evidence="1" type="ORF">SSFG_01802</name>
</gene>
<evidence type="ECO:0000313" key="2">
    <source>
        <dbReference type="Proteomes" id="UP000003824"/>
    </source>
</evidence>
<proteinExistence type="predicted"/>
<accession>D5ZRP0</accession>
<sequence length="80" mass="8652">MLPSRAPTRASLRYPRPLKREAVHGADVDVAVSLDAPREPHGAPVILRTSLLWRRARHALESAGSTISSWGGIRTSTSSP</sequence>
<dbReference type="AlphaFoldDB" id="D5ZRP0"/>
<dbReference type="Proteomes" id="UP000003824">
    <property type="component" value="Unassembled WGS sequence"/>
</dbReference>
<organism evidence="1 2">
    <name type="scientific">Streptomyces viridosporus (strain ATCC 14672 / DSM 40746 / JCM 4963 / KCTC 9882 / NRRL B-12104 / FH 1290)</name>
    <name type="common">Streptomyces ghanaensis</name>
    <dbReference type="NCBI Taxonomy" id="566461"/>
    <lineage>
        <taxon>Bacteria</taxon>
        <taxon>Bacillati</taxon>
        <taxon>Actinomycetota</taxon>
        <taxon>Actinomycetes</taxon>
        <taxon>Kitasatosporales</taxon>
        <taxon>Streptomycetaceae</taxon>
        <taxon>Streptomyces</taxon>
    </lineage>
</organism>
<name>D5ZRP0_STRV1</name>
<protein>
    <submittedName>
        <fullName evidence="1">Predicted protein</fullName>
    </submittedName>
</protein>
<reference evidence="2" key="1">
    <citation type="submission" date="2008-12" db="EMBL/GenBank/DDBJ databases">
        <title>Annotation of Streptomyces ghanaensis ATCC 14672.</title>
        <authorList>
            <consortium name="The Broad Institute Genome Sequencing Platform"/>
            <consortium name="Broad Institute Microbial Sequencing Center"/>
            <person name="Fischbach M."/>
            <person name="Ward D."/>
            <person name="Young S."/>
            <person name="Kodira C.D."/>
            <person name="Zeng Q."/>
            <person name="Koehrsen M."/>
            <person name="Godfrey P."/>
            <person name="Alvarado L."/>
            <person name="Berlin A.M."/>
            <person name="Borenstein D."/>
            <person name="Chen Z."/>
            <person name="Engels R."/>
            <person name="Freedman E."/>
            <person name="Gellesch M."/>
            <person name="Goldberg J."/>
            <person name="Griggs A."/>
            <person name="Gujja S."/>
            <person name="Heiman D.I."/>
            <person name="Hepburn T.A."/>
            <person name="Howarth C."/>
            <person name="Jen D."/>
            <person name="Larson L."/>
            <person name="Lewis B."/>
            <person name="Mehta T."/>
            <person name="Park D."/>
            <person name="Pearson M."/>
            <person name="Roberts A."/>
            <person name="Saif S."/>
            <person name="Shea T.D."/>
            <person name="Shenoy N."/>
            <person name="Sisk P."/>
            <person name="Stolte C."/>
            <person name="Sykes S.N."/>
            <person name="Walk T."/>
            <person name="White J."/>
            <person name="Yandava C."/>
            <person name="Straight P."/>
            <person name="Clardy J."/>
            <person name="Hung D."/>
            <person name="Kolter R."/>
            <person name="Mekalanos J."/>
            <person name="Walker S."/>
            <person name="Walsh C.T."/>
            <person name="Wieland B.L.C."/>
            <person name="Ilzarbe M."/>
            <person name="Galagan J."/>
            <person name="Nusbaum C."/>
            <person name="Birren B."/>
        </authorList>
    </citation>
    <scope>NUCLEOTIDE SEQUENCE [LARGE SCALE GENOMIC DNA]</scope>
    <source>
        <strain evidence="2">ATCC 14672 / DSM 40746 / JCM 4963 / KCTC 9882 / NRRL B-12104 / FH 1290</strain>
    </source>
</reference>